<gene>
    <name evidence="2" type="ORF">H6G06_07390</name>
</gene>
<evidence type="ECO:0000256" key="1">
    <source>
        <dbReference type="SAM" id="MobiDB-lite"/>
    </source>
</evidence>
<dbReference type="AlphaFoldDB" id="A0A926WF35"/>
<reference evidence="3" key="1">
    <citation type="journal article" date="2020" name="ISME J.">
        <title>Comparative genomics reveals insights into cyanobacterial evolution and habitat adaptation.</title>
        <authorList>
            <person name="Chen M.Y."/>
            <person name="Teng W.K."/>
            <person name="Zhao L."/>
            <person name="Hu C.X."/>
            <person name="Zhou Y.K."/>
            <person name="Han B.P."/>
            <person name="Song L.R."/>
            <person name="Shu W.S."/>
        </authorList>
    </citation>
    <scope>NUCLEOTIDE SEQUENCE [LARGE SCALE GENOMIC DNA]</scope>
    <source>
        <strain evidence="3">FACHB-251</strain>
    </source>
</reference>
<dbReference type="GO" id="GO:0005509">
    <property type="term" value="F:calcium ion binding"/>
    <property type="evidence" value="ECO:0007669"/>
    <property type="project" value="InterPro"/>
</dbReference>
<evidence type="ECO:0000313" key="2">
    <source>
        <dbReference type="EMBL" id="MBD2293313.1"/>
    </source>
</evidence>
<proteinExistence type="predicted"/>
<comment type="caution">
    <text evidence="2">The sequence shown here is derived from an EMBL/GenBank/DDBJ whole genome shotgun (WGS) entry which is preliminary data.</text>
</comment>
<accession>A0A926WF35</accession>
<evidence type="ECO:0000313" key="3">
    <source>
        <dbReference type="Proteomes" id="UP000662185"/>
    </source>
</evidence>
<dbReference type="EMBL" id="JACJQU010000003">
    <property type="protein sequence ID" value="MBD2293313.1"/>
    <property type="molecule type" value="Genomic_DNA"/>
</dbReference>
<dbReference type="Proteomes" id="UP000662185">
    <property type="component" value="Unassembled WGS sequence"/>
</dbReference>
<dbReference type="PRINTS" id="PR00313">
    <property type="entry name" value="CABNDNGRPT"/>
</dbReference>
<organism evidence="2 3">
    <name type="scientific">Anabaena sphaerica FACHB-251</name>
    <dbReference type="NCBI Taxonomy" id="2692883"/>
    <lineage>
        <taxon>Bacteria</taxon>
        <taxon>Bacillati</taxon>
        <taxon>Cyanobacteriota</taxon>
        <taxon>Cyanophyceae</taxon>
        <taxon>Nostocales</taxon>
        <taxon>Nostocaceae</taxon>
        <taxon>Anabaena</taxon>
    </lineage>
</organism>
<dbReference type="InterPro" id="IPR001343">
    <property type="entry name" value="Hemolysn_Ca-bd"/>
</dbReference>
<name>A0A926WF35_9NOST</name>
<feature type="region of interest" description="Disordered" evidence="1">
    <location>
        <begin position="81"/>
        <end position="109"/>
    </location>
</feature>
<dbReference type="Pfam" id="PF00353">
    <property type="entry name" value="HemolysinCabind"/>
    <property type="match status" value="4"/>
</dbReference>
<dbReference type="SUPFAM" id="SSF51120">
    <property type="entry name" value="beta-Roll"/>
    <property type="match status" value="2"/>
</dbReference>
<evidence type="ECO:0008006" key="4">
    <source>
        <dbReference type="Google" id="ProtNLM"/>
    </source>
</evidence>
<feature type="compositionally biased region" description="Acidic residues" evidence="1">
    <location>
        <begin position="81"/>
        <end position="94"/>
    </location>
</feature>
<keyword evidence="3" id="KW-1185">Reference proteome</keyword>
<sequence>MSSRLTIVAPVNQGTNTIKFGVADTGDQIYDSGLFIANLTTSNIDTGNGSGVLLNIEGTSGNDTLSSSDTSADLDEFFDAGDGDDDIDAGDGDDFISPGPGNDTVNAGPGNDIIIGDGQSTDDNQIDGGLGFDKVVFNGSFNTFNVTVIDIENLIIQVGTNSDILTNVEELQFDDQTIAVESLVETPVDNPGELITGTPGADVLTGGVDFNAINDTVFTGAGDDEVDVPFGGSQAGNNRIFTGSGADIIDVGDGDRSFGGSGDDEIDATDATGYRLSGGAGNDIFYLGADGRALGGEGDDQFYVQEGGGNIIAGGEGADQFWILTGDLPGAANTILDFAMGTDVLGIAGQGAGFDFTALTLSGNSIMIGATTIATLNGVDTTSLTAANFAFM</sequence>
<protein>
    <recommendedName>
        <fullName evidence="4">Calcium-binding protein</fullName>
    </recommendedName>
</protein>
<dbReference type="InterPro" id="IPR011049">
    <property type="entry name" value="Serralysin-like_metalloprot_C"/>
</dbReference>
<dbReference type="Gene3D" id="2.150.10.10">
    <property type="entry name" value="Serralysin-like metalloprotease, C-terminal"/>
    <property type="match status" value="1"/>
</dbReference>
<dbReference type="Gene3D" id="2.160.20.160">
    <property type="match status" value="1"/>
</dbReference>